<feature type="domain" description="Rab3GAP catalytic subunit C-terminal" evidence="11">
    <location>
        <begin position="758"/>
        <end position="897"/>
    </location>
</feature>
<protein>
    <recommendedName>
        <fullName evidence="5">Rab3 GTPase-activating protein catalytic subunit</fullName>
    </recommendedName>
</protein>
<evidence type="ECO:0000256" key="2">
    <source>
        <dbReference type="ARBA" id="ARBA00004240"/>
    </source>
</evidence>
<feature type="domain" description="Rab3GAP catalytic subunit conserved" evidence="10">
    <location>
        <begin position="548"/>
        <end position="697"/>
    </location>
</feature>
<dbReference type="OrthoDB" id="17346at2759"/>
<accession>A0A9P0BAL6</accession>
<dbReference type="AlphaFoldDB" id="A0A9P0BAL6"/>
<evidence type="ECO:0000256" key="6">
    <source>
        <dbReference type="ARBA" id="ARBA00022468"/>
    </source>
</evidence>
<evidence type="ECO:0000256" key="7">
    <source>
        <dbReference type="ARBA" id="ARBA00022490"/>
    </source>
</evidence>
<dbReference type="GO" id="GO:0005096">
    <property type="term" value="F:GTPase activator activity"/>
    <property type="evidence" value="ECO:0007669"/>
    <property type="project" value="UniProtKB-KW"/>
</dbReference>
<dbReference type="GO" id="GO:0005794">
    <property type="term" value="C:Golgi apparatus"/>
    <property type="evidence" value="ECO:0007669"/>
    <property type="project" value="UniProtKB-SubCell"/>
</dbReference>
<organism evidence="12 13">
    <name type="scientific">Brassicogethes aeneus</name>
    <name type="common">Rape pollen beetle</name>
    <name type="synonym">Meligethes aeneus</name>
    <dbReference type="NCBI Taxonomy" id="1431903"/>
    <lineage>
        <taxon>Eukaryota</taxon>
        <taxon>Metazoa</taxon>
        <taxon>Ecdysozoa</taxon>
        <taxon>Arthropoda</taxon>
        <taxon>Hexapoda</taxon>
        <taxon>Insecta</taxon>
        <taxon>Pterygota</taxon>
        <taxon>Neoptera</taxon>
        <taxon>Endopterygota</taxon>
        <taxon>Coleoptera</taxon>
        <taxon>Polyphaga</taxon>
        <taxon>Cucujiformia</taxon>
        <taxon>Nitidulidae</taxon>
        <taxon>Meligethinae</taxon>
        <taxon>Brassicogethes</taxon>
    </lineage>
</organism>
<dbReference type="EMBL" id="OV121136">
    <property type="protein sequence ID" value="CAH0557757.1"/>
    <property type="molecule type" value="Genomic_DNA"/>
</dbReference>
<evidence type="ECO:0000313" key="13">
    <source>
        <dbReference type="Proteomes" id="UP001154078"/>
    </source>
</evidence>
<reference evidence="12" key="1">
    <citation type="submission" date="2021-12" db="EMBL/GenBank/DDBJ databases">
        <authorList>
            <person name="King R."/>
        </authorList>
    </citation>
    <scope>NUCLEOTIDE SEQUENCE</scope>
</reference>
<evidence type="ECO:0000256" key="8">
    <source>
        <dbReference type="ARBA" id="ARBA00022824"/>
    </source>
</evidence>
<name>A0A9P0BAL6_BRAAE</name>
<evidence type="ECO:0000256" key="4">
    <source>
        <dbReference type="ARBA" id="ARBA00008856"/>
    </source>
</evidence>
<keyword evidence="6" id="KW-0343">GTPase activation</keyword>
<dbReference type="Pfam" id="PF19533">
    <property type="entry name" value="Rab3-GAP_cat_C"/>
    <property type="match status" value="1"/>
</dbReference>
<dbReference type="GO" id="GO:0005783">
    <property type="term" value="C:endoplasmic reticulum"/>
    <property type="evidence" value="ECO:0007669"/>
    <property type="project" value="UniProtKB-SubCell"/>
</dbReference>
<dbReference type="Proteomes" id="UP001154078">
    <property type="component" value="Chromosome 5"/>
</dbReference>
<comment type="similarity">
    <text evidence="4">Belongs to the Rab3-GAP catalytic subunit family.</text>
</comment>
<evidence type="ECO:0000256" key="1">
    <source>
        <dbReference type="ARBA" id="ARBA00004222"/>
    </source>
</evidence>
<dbReference type="InterPro" id="IPR026147">
    <property type="entry name" value="Rab3GAP1_conserved"/>
</dbReference>
<dbReference type="Pfam" id="PF13890">
    <property type="entry name" value="Rab3-GTPase_cat"/>
    <property type="match status" value="1"/>
</dbReference>
<keyword evidence="13" id="KW-1185">Reference proteome</keyword>
<evidence type="ECO:0000259" key="10">
    <source>
        <dbReference type="Pfam" id="PF13890"/>
    </source>
</evidence>
<keyword evidence="7" id="KW-0963">Cytoplasm</keyword>
<evidence type="ECO:0000256" key="9">
    <source>
        <dbReference type="ARBA" id="ARBA00023034"/>
    </source>
</evidence>
<gene>
    <name evidence="12" type="ORF">MELIAE_LOCUS8399</name>
</gene>
<evidence type="ECO:0000256" key="3">
    <source>
        <dbReference type="ARBA" id="ARBA00004496"/>
    </source>
</evidence>
<comment type="subcellular location">
    <subcellularLocation>
        <location evidence="3">Cytoplasm</location>
    </subcellularLocation>
    <subcellularLocation>
        <location evidence="2">Endoplasmic reticulum</location>
    </subcellularLocation>
    <subcellularLocation>
        <location evidence="1">Golgi apparatus</location>
        <location evidence="1">cis-Golgi network</location>
    </subcellularLocation>
</comment>
<proteinExistence type="inferred from homology"/>
<evidence type="ECO:0000259" key="11">
    <source>
        <dbReference type="Pfam" id="PF19533"/>
    </source>
</evidence>
<sequence length="897" mass="102857">MNEEIDDSEFYTQDFTTASEWEIFIARMEEIINQWKTDEVIIEENKSIWSVRQENIIFADFDFTFYWYKKKDVEEVSESSDSDSRSRNPVSGNFDFEMFSEADLTNESCISTWYGLDEFMVLTPTRNVGINSESRIKILLSSVYIVSSNVNNDIPIFVQIRDKWQKCFMGVFEGNGVRTNFEMVHLRRGPQHCQYLTGLLDLFKTKIMSPCSMDPIMCSVQLTYVLSDFGNFIWKQDSNNSEIIDMENVRLPFGVTVEPIKSIILKSTWKQLPEHLVVDSESYTDFDPHRAPIWSILAQMTKEPLCLLGDGLTEVYQLLSNHSNVYDSLGDYANNTTTPETNNPLDLLTEPAVPTISTLLNKAARSTINKHHKGVPPISENVLVPLLYFLFPDADESSTYPYGRDSNNEKDSPTKNKFINLEQDSKSFKTCPQDSLIWRLSIVLTHALQSLGGVKAFAHIWYEFVQEMRYRWEKSMPIPGLPSGFPDLRTCLLNQKLQMLNCCIERKIARETHRASQHFVDAENSSEDDDEFYECSEDGDSNKKYSMWNQPVGRLGKFNELKLLKTGDPLYIPVTQEPVLKTEDQLEEDTEVLLNLGDDNEASEVRARIMSASLLSDMESFKAANPGAIVEDFIRWYSPNDWIIDEENEDGGYLSPRMNIQNNIWVQMWETAKPVPAHRQKRLFDDTREAEKILQFLDYRNLSQICELIVPVLAHGALYRLVDEYNGITVNILQATARVTAMTKQVERISRDVKFQPRRFDAFIQDVSNFELTLSQINSLGYKFNPSGSFDNEINEKIGDLVIGKEIELLEKSNSNIGSRVLSMFSDAQNTANMISGETNEKLINPLPTPFQREFVMRVAAVKPASCSARCPQFLRAILSKNEFRLCGAFSEDIVFF</sequence>
<dbReference type="PANTHER" id="PTHR21422">
    <property type="entry name" value="RAB3 GTPASE-ACTIVATING PROTEIN CATALYTIC SUBUNIT"/>
    <property type="match status" value="1"/>
</dbReference>
<keyword evidence="9" id="KW-0333">Golgi apparatus</keyword>
<evidence type="ECO:0000256" key="5">
    <source>
        <dbReference type="ARBA" id="ARBA00015817"/>
    </source>
</evidence>
<keyword evidence="8" id="KW-0256">Endoplasmic reticulum</keyword>
<dbReference type="InterPro" id="IPR045698">
    <property type="entry name" value="Rab3GAP1_C"/>
</dbReference>
<dbReference type="InterPro" id="IPR045700">
    <property type="entry name" value="Rab3GAP1"/>
</dbReference>
<dbReference type="PANTHER" id="PTHR21422:SF9">
    <property type="entry name" value="RAB3 GTPASE-ACTIVATING PROTEIN CATALYTIC SUBUNIT"/>
    <property type="match status" value="1"/>
</dbReference>
<evidence type="ECO:0000313" key="12">
    <source>
        <dbReference type="EMBL" id="CAH0557757.1"/>
    </source>
</evidence>